<gene>
    <name evidence="2" type="ORF">WICANDRAFT_27136</name>
</gene>
<dbReference type="STRING" id="683960.A0A1E3PCY3"/>
<dbReference type="GO" id="GO:0004672">
    <property type="term" value="F:protein kinase activity"/>
    <property type="evidence" value="ECO:0007669"/>
    <property type="project" value="InterPro"/>
</dbReference>
<accession>A0A1E3PCY3</accession>
<dbReference type="InterPro" id="IPR000719">
    <property type="entry name" value="Prot_kinase_dom"/>
</dbReference>
<protein>
    <recommendedName>
        <fullName evidence="1">Protein kinase domain-containing protein</fullName>
    </recommendedName>
</protein>
<evidence type="ECO:0000313" key="3">
    <source>
        <dbReference type="Proteomes" id="UP000094112"/>
    </source>
</evidence>
<evidence type="ECO:0000259" key="1">
    <source>
        <dbReference type="PROSITE" id="PS50011"/>
    </source>
</evidence>
<dbReference type="Gene3D" id="1.10.510.10">
    <property type="entry name" value="Transferase(Phosphotransferase) domain 1"/>
    <property type="match status" value="1"/>
</dbReference>
<proteinExistence type="predicted"/>
<evidence type="ECO:0000313" key="2">
    <source>
        <dbReference type="EMBL" id="ODQ62822.1"/>
    </source>
</evidence>
<reference evidence="2 3" key="1">
    <citation type="journal article" date="2016" name="Proc. Natl. Acad. Sci. U.S.A.">
        <title>Comparative genomics of biotechnologically important yeasts.</title>
        <authorList>
            <person name="Riley R."/>
            <person name="Haridas S."/>
            <person name="Wolfe K.H."/>
            <person name="Lopes M.R."/>
            <person name="Hittinger C.T."/>
            <person name="Goeker M."/>
            <person name="Salamov A.A."/>
            <person name="Wisecaver J.H."/>
            <person name="Long T.M."/>
            <person name="Calvey C.H."/>
            <person name="Aerts A.L."/>
            <person name="Barry K.W."/>
            <person name="Choi C."/>
            <person name="Clum A."/>
            <person name="Coughlan A.Y."/>
            <person name="Deshpande S."/>
            <person name="Douglass A.P."/>
            <person name="Hanson S.J."/>
            <person name="Klenk H.-P."/>
            <person name="LaButti K.M."/>
            <person name="Lapidus A."/>
            <person name="Lindquist E.A."/>
            <person name="Lipzen A.M."/>
            <person name="Meier-Kolthoff J.P."/>
            <person name="Ohm R.A."/>
            <person name="Otillar R.P."/>
            <person name="Pangilinan J.L."/>
            <person name="Peng Y."/>
            <person name="Rokas A."/>
            <person name="Rosa C.A."/>
            <person name="Scheuner C."/>
            <person name="Sibirny A.A."/>
            <person name="Slot J.C."/>
            <person name="Stielow J.B."/>
            <person name="Sun H."/>
            <person name="Kurtzman C.P."/>
            <person name="Blackwell M."/>
            <person name="Grigoriev I.V."/>
            <person name="Jeffries T.W."/>
        </authorList>
    </citation>
    <scope>NUCLEOTIDE SEQUENCE [LARGE SCALE GENOMIC DNA]</scope>
    <source>
        <strain evidence="3">ATCC 58044 / CBS 1984 / NCYC 433 / NRRL Y-366-8</strain>
    </source>
</reference>
<dbReference type="Gene3D" id="1.25.10.10">
    <property type="entry name" value="Leucine-rich Repeat Variant"/>
    <property type="match status" value="1"/>
</dbReference>
<feature type="non-terminal residue" evidence="2">
    <location>
        <position position="558"/>
    </location>
</feature>
<dbReference type="EMBL" id="KV454208">
    <property type="protein sequence ID" value="ODQ62822.1"/>
    <property type="molecule type" value="Genomic_DNA"/>
</dbReference>
<dbReference type="InterPro" id="IPR016024">
    <property type="entry name" value="ARM-type_fold"/>
</dbReference>
<dbReference type="PROSITE" id="PS50011">
    <property type="entry name" value="PROTEIN_KINASE_DOM"/>
    <property type="match status" value="1"/>
</dbReference>
<dbReference type="GO" id="GO:0006409">
    <property type="term" value="P:tRNA export from nucleus"/>
    <property type="evidence" value="ECO:0007669"/>
    <property type="project" value="TreeGrafter"/>
</dbReference>
<dbReference type="InterPro" id="IPR051177">
    <property type="entry name" value="CIK-Related_Protein"/>
</dbReference>
<dbReference type="PANTHER" id="PTHR12984">
    <property type="entry name" value="SCY1-RELATED S/T PROTEIN KINASE-LIKE"/>
    <property type="match status" value="1"/>
</dbReference>
<dbReference type="SUPFAM" id="SSF48371">
    <property type="entry name" value="ARM repeat"/>
    <property type="match status" value="1"/>
</dbReference>
<dbReference type="Proteomes" id="UP000094112">
    <property type="component" value="Unassembled WGS sequence"/>
</dbReference>
<dbReference type="AlphaFoldDB" id="A0A1E3PCY3"/>
<dbReference type="InterPro" id="IPR011009">
    <property type="entry name" value="Kinase-like_dom_sf"/>
</dbReference>
<name>A0A1E3PCY3_WICAA</name>
<organism evidence="2 3">
    <name type="scientific">Wickerhamomyces anomalus (strain ATCC 58044 / CBS 1984 / NCYC 433 / NRRL Y-366-8)</name>
    <name type="common">Yeast</name>
    <name type="synonym">Hansenula anomala</name>
    <dbReference type="NCBI Taxonomy" id="683960"/>
    <lineage>
        <taxon>Eukaryota</taxon>
        <taxon>Fungi</taxon>
        <taxon>Dikarya</taxon>
        <taxon>Ascomycota</taxon>
        <taxon>Saccharomycotina</taxon>
        <taxon>Saccharomycetes</taxon>
        <taxon>Phaffomycetales</taxon>
        <taxon>Wickerhamomycetaceae</taxon>
        <taxon>Wickerhamomyces</taxon>
    </lineage>
</organism>
<dbReference type="OrthoDB" id="447103at2759"/>
<keyword evidence="3" id="KW-1185">Reference proteome</keyword>
<dbReference type="SUPFAM" id="SSF56112">
    <property type="entry name" value="Protein kinase-like (PK-like)"/>
    <property type="match status" value="1"/>
</dbReference>
<dbReference type="GO" id="GO:0005737">
    <property type="term" value="C:cytoplasm"/>
    <property type="evidence" value="ECO:0007669"/>
    <property type="project" value="TreeGrafter"/>
</dbReference>
<dbReference type="Pfam" id="PF00069">
    <property type="entry name" value="Pkinase"/>
    <property type="match status" value="1"/>
</dbReference>
<dbReference type="PANTHER" id="PTHR12984:SF3">
    <property type="entry name" value="N-TERMINAL KINASE-LIKE PROTEIN"/>
    <property type="match status" value="1"/>
</dbReference>
<dbReference type="RefSeq" id="XP_019042029.1">
    <property type="nucleotide sequence ID" value="XM_019181341.1"/>
</dbReference>
<dbReference type="GO" id="GO:0005524">
    <property type="term" value="F:ATP binding"/>
    <property type="evidence" value="ECO:0007669"/>
    <property type="project" value="InterPro"/>
</dbReference>
<dbReference type="InterPro" id="IPR011989">
    <property type="entry name" value="ARM-like"/>
</dbReference>
<dbReference type="GeneID" id="30198587"/>
<dbReference type="Gene3D" id="3.30.200.20">
    <property type="entry name" value="Phosphorylase Kinase, domain 1"/>
    <property type="match status" value="1"/>
</dbReference>
<feature type="domain" description="Protein kinase" evidence="1">
    <location>
        <begin position="19"/>
        <end position="274"/>
    </location>
</feature>
<sequence length="558" mass="62838">MNFLSKTFTSLTGGSIPYNFGEEQLPNPSFPSIWKIYDGTKKDDGSPCTIFAFEAKTLPEMLPLAANALRKIRSIRLPGILKILDTFENDSYLYIVSERVQSLAHYLKDSNHLTEEIKLLIVQSVARAIKFINVEASSVLGFIDFSTIFINEKGEFKLGGFEVLTNLKTDPDQPIYRLSGKLNGFNELLSPEVSSNGIEILRGSQTVKFDSWRLGVLIYKLFNIDAYTITNDDLLKGKNIPKNLLAAYKKLLSTSVTVRPTVEQFLKNGEHTYFNTNLINCYKELDEFGLRNDQEKLQFFQNLEVVKEDAPPGFMENRILPELSNFFNHSPENAAFALRYILTFGEVLPDSSKIALIKPVILKAFTLPDRQIRVLLLASLPKFMEILTKSDISDRIFQYFVTGFSDSNPAIREETIKSVLVIAPKLSDRQLNNELLRFLAKTQSDEKPEIRTNTTICLGKIAEHLNKSSRASVLATAFSKAMKDRFIHSRLAAIMAISSCIDYFTPEIICTKILSVIAPSLLDKSSKVRDEAQKAFDLFFSKIKEEAANLPPDNDTAG</sequence>